<proteinExistence type="predicted"/>
<keyword evidence="1" id="KW-0378">Hydrolase</keyword>
<reference evidence="6 7" key="1">
    <citation type="submission" date="2023-05" db="EMBL/GenBank/DDBJ databases">
        <title>Gordonibacter KGMB12511T sp. nov., isolated from faeces of healthy Korean.</title>
        <authorList>
            <person name="Kim H.S."/>
            <person name="Kim J.-S."/>
            <person name="Suh M.K."/>
            <person name="Eom M.K."/>
            <person name="Do H.E."/>
            <person name="Lee J.-S."/>
        </authorList>
    </citation>
    <scope>NUCLEOTIDE SEQUENCE [LARGE SCALE GENOMIC DNA]</scope>
    <source>
        <strain evidence="6 7">KGMB12511</strain>
    </source>
</reference>
<dbReference type="SMART" id="SM00458">
    <property type="entry name" value="RICIN"/>
    <property type="match status" value="3"/>
</dbReference>
<evidence type="ECO:0000313" key="6">
    <source>
        <dbReference type="EMBL" id="MDJ1651147.1"/>
    </source>
</evidence>
<evidence type="ECO:0000259" key="4">
    <source>
        <dbReference type="SMART" id="SM00458"/>
    </source>
</evidence>
<dbReference type="CDD" id="cd00161">
    <property type="entry name" value="beta-trefoil_Ricin-like"/>
    <property type="match status" value="4"/>
</dbReference>
<evidence type="ECO:0000256" key="1">
    <source>
        <dbReference type="ARBA" id="ARBA00022801"/>
    </source>
</evidence>
<dbReference type="EMBL" id="JASJEU010000020">
    <property type="protein sequence ID" value="MDJ1651147.1"/>
    <property type="molecule type" value="Genomic_DNA"/>
</dbReference>
<dbReference type="PANTHER" id="PTHR30404:SF0">
    <property type="entry name" value="N-ACETYLMURAMOYL-L-ALANINE AMIDASE AMIC"/>
    <property type="match status" value="1"/>
</dbReference>
<dbReference type="InterPro" id="IPR050695">
    <property type="entry name" value="N-acetylmuramoyl_amidase_3"/>
</dbReference>
<sequence>MRNTPTARRGAHAFLSSVLAVALALWVFAPASALAAENAALGGAAATEEVPGTGGEGALPESDNGEAPAPGPEVETPSTPEVPSPDDEALPGEGGDTPGTETVDPAAGDADAPDADAEDTEAADPSEDEDIALRALTGPTATDLPQVAALASAADRTRVVDARNASTLTLSASTSAASQRFFLRPVGGGWYALIDVQTEQALDVASASTADGTRVGLYADNGTDAQRWRFVAAGDGSYRLASKLRSDLVLDARNASALVVRSADNSRFQRFFVDAPERTIDDGTYVLSSRAGTTVLDVASASTNNGANVQMYTRNDTAAQEFVFVYDETTGYYTVETFATGKVLDVAGASAANGANVQQYAANGSAAQKWAVERAPGGLGYTVISACSGLVLDVAGASRFDGANVQTYESNGSAAQIWTFDAPANVMPDEGLYVIESALSGRYALDIDAASHADGANVQLYRTNFTWAQKFNVEVRGDGFCVIRSLASGKVFDVAAAGQVPGTNVQQYTYNGSDAQLWKPVRFGDAYAFRSKANGLFLDVTGGSAANGANVQVWTGNGSAAQRFTLLETDTSTAVDEGAYVLRSATDGTVVDIQGAAGHNGARVQLFAANGSYAQKFKVLADGWGGYYFVNVHSSRYLDIDTGTGAVLQQWDRTEGDNQTWRFYPANDGSDTYYVESAWTGEYLTNAGGTLALAPLRNTAAQRFSLEHTKAFKVYLDAGHGYNSNGDGRVDAGACSQGYRECDLTEELVDKVAKELDRRGIEYIVGYGEAYWDRHPDAVAKGCSTFLSIHFNAAGGTGTETYIHSYNAAAGSPAFQKIMHSYLVTGTGLPDRGMKKSALAVCGGRLPSVLCEIAFIDRKEDMETYFKRQDDVARFLAAGIVEASSNSMCGWY</sequence>
<dbReference type="InterPro" id="IPR002508">
    <property type="entry name" value="MurNAc-LAA_cat"/>
</dbReference>
<dbReference type="SMART" id="SM00646">
    <property type="entry name" value="Ami_3"/>
    <property type="match status" value="1"/>
</dbReference>
<dbReference type="Pfam" id="PF01520">
    <property type="entry name" value="Amidase_3"/>
    <property type="match status" value="1"/>
</dbReference>
<dbReference type="InterPro" id="IPR000772">
    <property type="entry name" value="Ricin_B_lectin"/>
</dbReference>
<evidence type="ECO:0000256" key="2">
    <source>
        <dbReference type="SAM" id="MobiDB-lite"/>
    </source>
</evidence>
<dbReference type="PROSITE" id="PS50231">
    <property type="entry name" value="RICIN_B_LECTIN"/>
    <property type="match status" value="3"/>
</dbReference>
<feature type="domain" description="Ricin B lectin" evidence="4">
    <location>
        <begin position="524"/>
        <end position="664"/>
    </location>
</feature>
<keyword evidence="7" id="KW-1185">Reference proteome</keyword>
<feature type="compositionally biased region" description="Acidic residues" evidence="2">
    <location>
        <begin position="111"/>
        <end position="128"/>
    </location>
</feature>
<evidence type="ECO:0000259" key="5">
    <source>
        <dbReference type="SMART" id="SM00646"/>
    </source>
</evidence>
<feature type="chain" id="PRO_5045880288" evidence="3">
    <location>
        <begin position="36"/>
        <end position="892"/>
    </location>
</feature>
<dbReference type="Pfam" id="PF14200">
    <property type="entry name" value="RicinB_lectin_2"/>
    <property type="match status" value="4"/>
</dbReference>
<keyword evidence="3" id="KW-0732">Signal</keyword>
<accession>A0ABT7DNM2</accession>
<feature type="domain" description="Ricin B lectin" evidence="4">
    <location>
        <begin position="188"/>
        <end position="325"/>
    </location>
</feature>
<dbReference type="InterPro" id="IPR035992">
    <property type="entry name" value="Ricin_B-like_lectins"/>
</dbReference>
<dbReference type="PANTHER" id="PTHR30404">
    <property type="entry name" value="N-ACETYLMURAMOYL-L-ALANINE AMIDASE"/>
    <property type="match status" value="1"/>
</dbReference>
<evidence type="ECO:0000313" key="7">
    <source>
        <dbReference type="Proteomes" id="UP001232750"/>
    </source>
</evidence>
<dbReference type="CDD" id="cd02696">
    <property type="entry name" value="MurNAc-LAA"/>
    <property type="match status" value="1"/>
</dbReference>
<feature type="domain" description="MurNAc-LAA" evidence="5">
    <location>
        <begin position="779"/>
        <end position="881"/>
    </location>
</feature>
<dbReference type="Proteomes" id="UP001232750">
    <property type="component" value="Unassembled WGS sequence"/>
</dbReference>
<dbReference type="SUPFAM" id="SSF53187">
    <property type="entry name" value="Zn-dependent exopeptidases"/>
    <property type="match status" value="1"/>
</dbReference>
<protein>
    <submittedName>
        <fullName evidence="6">RICIN domain-containing protein</fullName>
    </submittedName>
</protein>
<feature type="region of interest" description="Disordered" evidence="2">
    <location>
        <begin position="47"/>
        <end position="128"/>
    </location>
</feature>
<feature type="compositionally biased region" description="Low complexity" evidence="2">
    <location>
        <begin position="72"/>
        <end position="81"/>
    </location>
</feature>
<feature type="signal peptide" evidence="3">
    <location>
        <begin position="1"/>
        <end position="35"/>
    </location>
</feature>
<dbReference type="RefSeq" id="WP_283832492.1">
    <property type="nucleotide sequence ID" value="NZ_JASJEU010000020.1"/>
</dbReference>
<feature type="domain" description="Ricin B lectin" evidence="4">
    <location>
        <begin position="380"/>
        <end position="521"/>
    </location>
</feature>
<name>A0ABT7DNM2_9ACTN</name>
<dbReference type="Gene3D" id="2.80.10.50">
    <property type="match status" value="8"/>
</dbReference>
<organism evidence="6 7">
    <name type="scientific">Gordonibacter faecis</name>
    <dbReference type="NCBI Taxonomy" id="3047475"/>
    <lineage>
        <taxon>Bacteria</taxon>
        <taxon>Bacillati</taxon>
        <taxon>Actinomycetota</taxon>
        <taxon>Coriobacteriia</taxon>
        <taxon>Eggerthellales</taxon>
        <taxon>Eggerthellaceae</taxon>
        <taxon>Gordonibacter</taxon>
    </lineage>
</organism>
<feature type="compositionally biased region" description="Low complexity" evidence="2">
    <location>
        <begin position="98"/>
        <end position="110"/>
    </location>
</feature>
<dbReference type="SUPFAM" id="SSF50370">
    <property type="entry name" value="Ricin B-like lectins"/>
    <property type="match status" value="4"/>
</dbReference>
<gene>
    <name evidence="6" type="ORF">QNJ86_10075</name>
</gene>
<comment type="caution">
    <text evidence="6">The sequence shown here is derived from an EMBL/GenBank/DDBJ whole genome shotgun (WGS) entry which is preliminary data.</text>
</comment>
<dbReference type="Gene3D" id="3.40.630.40">
    <property type="entry name" value="Zn-dependent exopeptidases"/>
    <property type="match status" value="1"/>
</dbReference>
<evidence type="ECO:0000256" key="3">
    <source>
        <dbReference type="SAM" id="SignalP"/>
    </source>
</evidence>